<evidence type="ECO:0000313" key="2">
    <source>
        <dbReference type="EMBL" id="SUM69051.1"/>
    </source>
</evidence>
<keyword evidence="3" id="KW-1185">Reference proteome</keyword>
<accession>A0A380GZ83</accession>
<feature type="transmembrane region" description="Helical" evidence="1">
    <location>
        <begin position="142"/>
        <end position="166"/>
    </location>
</feature>
<keyword evidence="1" id="KW-0472">Membrane</keyword>
<dbReference type="GeneID" id="63934863"/>
<feature type="transmembrane region" description="Helical" evidence="1">
    <location>
        <begin position="75"/>
        <end position="96"/>
    </location>
</feature>
<dbReference type="EMBL" id="UHDZ01000001">
    <property type="protein sequence ID" value="SUM69051.1"/>
    <property type="molecule type" value="Genomic_DNA"/>
</dbReference>
<proteinExistence type="predicted"/>
<dbReference type="AlphaFoldDB" id="A0A380GZ83"/>
<protein>
    <submittedName>
        <fullName evidence="2">Predicted membrane protein</fullName>
    </submittedName>
</protein>
<sequence length="182" mass="20807">MNKNEYLKELKKHLKHINKEEREDILNEYETHFYSGQQEGKSEAQISNELGYPKAIGKELNASVAIEKAHQSNSILNIFSAIVAVMGVSLLNFFVILVPALLLLMVVLTLVIFTLISLVTPIILLVKVFLDGFHSIILYDVYMTGLMFGLGLMLIVVTFYIIKWLYILIVKYLRWNVTIIKS</sequence>
<dbReference type="Proteomes" id="UP000255425">
    <property type="component" value="Unassembled WGS sequence"/>
</dbReference>
<gene>
    <name evidence="2" type="ORF">NCTC11807_00720</name>
</gene>
<evidence type="ECO:0000256" key="1">
    <source>
        <dbReference type="SAM" id="Phobius"/>
    </source>
</evidence>
<organism evidence="2 3">
    <name type="scientific">Staphylococcus saccharolyticus</name>
    <dbReference type="NCBI Taxonomy" id="33028"/>
    <lineage>
        <taxon>Bacteria</taxon>
        <taxon>Bacillati</taxon>
        <taxon>Bacillota</taxon>
        <taxon>Bacilli</taxon>
        <taxon>Bacillales</taxon>
        <taxon>Staphylococcaceae</taxon>
        <taxon>Staphylococcus</taxon>
    </lineage>
</organism>
<keyword evidence="1" id="KW-0812">Transmembrane</keyword>
<reference evidence="2 3" key="1">
    <citation type="submission" date="2018-06" db="EMBL/GenBank/DDBJ databases">
        <authorList>
            <consortium name="Pathogen Informatics"/>
            <person name="Doyle S."/>
        </authorList>
    </citation>
    <scope>NUCLEOTIDE SEQUENCE [LARGE SCALE GENOMIC DNA]</scope>
    <source>
        <strain evidence="2 3">NCTC11807</strain>
    </source>
</reference>
<dbReference type="Pfam" id="PF22564">
    <property type="entry name" value="HAAS"/>
    <property type="match status" value="1"/>
</dbReference>
<name>A0A380GZ83_9STAP</name>
<evidence type="ECO:0000313" key="3">
    <source>
        <dbReference type="Proteomes" id="UP000255425"/>
    </source>
</evidence>
<keyword evidence="1" id="KW-1133">Transmembrane helix</keyword>
<feature type="transmembrane region" description="Helical" evidence="1">
    <location>
        <begin position="102"/>
        <end position="130"/>
    </location>
</feature>
<dbReference type="RefSeq" id="WP_115312775.1">
    <property type="nucleotide sequence ID" value="NZ_CP066042.1"/>
</dbReference>